<reference evidence="1 2" key="1">
    <citation type="submission" date="2015-02" db="EMBL/GenBank/DDBJ databases">
        <title>Single-cell genomics of uncultivated deep-branching MTB reveals a conserved set of magnetosome genes.</title>
        <authorList>
            <person name="Kolinko S."/>
            <person name="Richter M."/>
            <person name="Glockner F.O."/>
            <person name="Brachmann A."/>
            <person name="Schuler D."/>
        </authorList>
    </citation>
    <scope>NUCLEOTIDE SEQUENCE [LARGE SCALE GENOMIC DNA]</scope>
    <source>
        <strain evidence="1">TM-1</strain>
    </source>
</reference>
<accession>A0A0F3GXE8</accession>
<gene>
    <name evidence="1" type="ORF">MBAV_001148</name>
</gene>
<dbReference type="EMBL" id="LACI01000508">
    <property type="protein sequence ID" value="KJU86659.1"/>
    <property type="molecule type" value="Genomic_DNA"/>
</dbReference>
<evidence type="ECO:0000313" key="2">
    <source>
        <dbReference type="Proteomes" id="UP000033423"/>
    </source>
</evidence>
<evidence type="ECO:0000313" key="1">
    <source>
        <dbReference type="EMBL" id="KJU86659.1"/>
    </source>
</evidence>
<dbReference type="AlphaFoldDB" id="A0A0F3GXE8"/>
<keyword evidence="2" id="KW-1185">Reference proteome</keyword>
<dbReference type="Proteomes" id="UP000033423">
    <property type="component" value="Unassembled WGS sequence"/>
</dbReference>
<comment type="caution">
    <text evidence="1">The sequence shown here is derived from an EMBL/GenBank/DDBJ whole genome shotgun (WGS) entry which is preliminary data.</text>
</comment>
<proteinExistence type="predicted"/>
<sequence>MTYTVLALISDSYTGTYNEIALPFVKGQPVVDEGLVDEILEWNNTLLLNEGTIDELIAATEQSGTNKILLPTDLLGRNQWVKR</sequence>
<name>A0A0F3GXE8_9BACT</name>
<organism evidence="1 2">
    <name type="scientific">Candidatus Magnetobacterium bavaricum</name>
    <dbReference type="NCBI Taxonomy" id="29290"/>
    <lineage>
        <taxon>Bacteria</taxon>
        <taxon>Pseudomonadati</taxon>
        <taxon>Nitrospirota</taxon>
        <taxon>Thermodesulfovibrionia</taxon>
        <taxon>Thermodesulfovibrionales</taxon>
        <taxon>Candidatus Magnetobacteriaceae</taxon>
        <taxon>Candidatus Magnetobacterium</taxon>
    </lineage>
</organism>
<protein>
    <submittedName>
        <fullName evidence="1">Uncharacterized protein</fullName>
    </submittedName>
</protein>